<dbReference type="EC" id="3.2.1.1" evidence="3"/>
<dbReference type="InterPro" id="IPR017853">
    <property type="entry name" value="GH"/>
</dbReference>
<dbReference type="Gene3D" id="3.20.20.80">
    <property type="entry name" value="Glycosidases"/>
    <property type="match status" value="1"/>
</dbReference>
<dbReference type="EMBL" id="JADQTO010000004">
    <property type="protein sequence ID" value="MBG0561846.1"/>
    <property type="molecule type" value="Genomic_DNA"/>
</dbReference>
<gene>
    <name evidence="5" type="ORF">I4J89_10255</name>
</gene>
<dbReference type="PANTHER" id="PTHR10357">
    <property type="entry name" value="ALPHA-AMYLASE FAMILY MEMBER"/>
    <property type="match status" value="1"/>
</dbReference>
<dbReference type="InterPro" id="IPR006046">
    <property type="entry name" value="Alpha_amylase"/>
</dbReference>
<name>A0A931C6D1_9ACTN</name>
<dbReference type="SMART" id="SM00642">
    <property type="entry name" value="Aamy"/>
    <property type="match status" value="1"/>
</dbReference>
<dbReference type="PRINTS" id="PR00110">
    <property type="entry name" value="ALPHAAMYLASE"/>
</dbReference>
<protein>
    <recommendedName>
        <fullName evidence="3">Alpha-amylase</fullName>
        <ecNumber evidence="3">3.2.1.1</ecNumber>
    </recommendedName>
</protein>
<evidence type="ECO:0000259" key="4">
    <source>
        <dbReference type="SMART" id="SM00642"/>
    </source>
</evidence>
<dbReference type="AlphaFoldDB" id="A0A931C6D1"/>
<dbReference type="GO" id="GO:0005975">
    <property type="term" value="P:carbohydrate metabolic process"/>
    <property type="evidence" value="ECO:0007669"/>
    <property type="project" value="InterPro"/>
</dbReference>
<dbReference type="InterPro" id="IPR045857">
    <property type="entry name" value="O16G_dom_2"/>
</dbReference>
<evidence type="ECO:0000313" key="6">
    <source>
        <dbReference type="Proteomes" id="UP000598146"/>
    </source>
</evidence>
<evidence type="ECO:0000313" key="5">
    <source>
        <dbReference type="EMBL" id="MBG0561846.1"/>
    </source>
</evidence>
<organism evidence="5 6">
    <name type="scientific">Actinoplanes aureus</name>
    <dbReference type="NCBI Taxonomy" id="2792083"/>
    <lineage>
        <taxon>Bacteria</taxon>
        <taxon>Bacillati</taxon>
        <taxon>Actinomycetota</taxon>
        <taxon>Actinomycetes</taxon>
        <taxon>Micromonosporales</taxon>
        <taxon>Micromonosporaceae</taxon>
        <taxon>Actinoplanes</taxon>
    </lineage>
</organism>
<dbReference type="RefSeq" id="WP_196413637.1">
    <property type="nucleotide sequence ID" value="NZ_JADQTO010000004.1"/>
</dbReference>
<dbReference type="Gene3D" id="3.90.400.10">
    <property type="entry name" value="Oligo-1,6-glucosidase, Domain 2"/>
    <property type="match status" value="1"/>
</dbReference>
<feature type="domain" description="Glycosyl hydrolase family 13 catalytic" evidence="4">
    <location>
        <begin position="13"/>
        <end position="416"/>
    </location>
</feature>
<sequence length="548" mass="62535">MSDRWYEKAVVYCLDIDSFADSNGDGCGDIRGLIGRLDYLSRLGVTCLWLNPIHPSPNRDDGYDVSDFYNVDPRFGNLGDFAELLHEAGNRGIKVIIDLVVNHTSDQHPWFQSARSSPDSLYRDWFVWSETEPKDRKQGMVFPGEQDETWTYDRTAKLWYYHRFYKFQPDLNMKNPAVREEIKKICSFWLQLGVAGFRMDAVPFIIEETEPGNPTSPMDFEFLSELRQHVQWRKGDAVLLAEANVEPAQLTEYFGDAGGSSNRIHMLFDFMLNSKIMLALAREDPEQIIDALRDAPKLPQGGQWATFLRNHDEIDLSRLTAEQRADVFNRFGPEPEMQLYGRGIRRRLAPMLGNDRRHIELAYSLQFTLRGTPVLRYGEEIGMGDDLNQPGRHSVRTPMQWSLLPNGGFSTADPEKLVRPVISDDEFGYSKVNVTLQRHDPNSLLSWFERMIRTLREAPEIGSGECKHVDVQVPPGVLVHRADDGTGTMVFVHNLGTEPGVVDLSSLAAEAEFPNDVLADQEYPEPGKLDAIRVEGHGYRWIRLRRTA</sequence>
<keyword evidence="3" id="KW-0326">Glycosidase</keyword>
<comment type="similarity">
    <text evidence="1 2">Belongs to the glycosyl hydrolase 13 family.</text>
</comment>
<proteinExistence type="inferred from homology"/>
<comment type="caution">
    <text evidence="5">The sequence shown here is derived from an EMBL/GenBank/DDBJ whole genome shotgun (WGS) entry which is preliminary data.</text>
</comment>
<evidence type="ECO:0000256" key="1">
    <source>
        <dbReference type="ARBA" id="ARBA00008061"/>
    </source>
</evidence>
<dbReference type="PANTHER" id="PTHR10357:SF219">
    <property type="entry name" value="MALTOSE ALPHA-D-GLUCOSYLTRANSFERASE"/>
    <property type="match status" value="1"/>
</dbReference>
<evidence type="ECO:0000256" key="2">
    <source>
        <dbReference type="RuleBase" id="RU003615"/>
    </source>
</evidence>
<dbReference type="CDD" id="cd11334">
    <property type="entry name" value="AmyAc_TreS"/>
    <property type="match status" value="1"/>
</dbReference>
<dbReference type="SUPFAM" id="SSF51445">
    <property type="entry name" value="(Trans)glycosidases"/>
    <property type="match status" value="1"/>
</dbReference>
<dbReference type="GO" id="GO:0043169">
    <property type="term" value="F:cation binding"/>
    <property type="evidence" value="ECO:0007669"/>
    <property type="project" value="InterPro"/>
</dbReference>
<reference evidence="5" key="1">
    <citation type="submission" date="2020-11" db="EMBL/GenBank/DDBJ databases">
        <title>Isolation and identification of active actinomycetes.</title>
        <authorList>
            <person name="Sun X."/>
        </authorList>
    </citation>
    <scope>NUCLEOTIDE SEQUENCE</scope>
    <source>
        <strain evidence="5">NEAU-A11</strain>
    </source>
</reference>
<accession>A0A931C6D1</accession>
<dbReference type="Pfam" id="PF00128">
    <property type="entry name" value="Alpha-amylase"/>
    <property type="match status" value="2"/>
</dbReference>
<dbReference type="GO" id="GO:0004556">
    <property type="term" value="F:alpha-amylase activity"/>
    <property type="evidence" value="ECO:0007669"/>
    <property type="project" value="UniProtKB-UniRule"/>
</dbReference>
<keyword evidence="6" id="KW-1185">Reference proteome</keyword>
<dbReference type="InterPro" id="IPR006047">
    <property type="entry name" value="GH13_cat_dom"/>
</dbReference>
<dbReference type="Proteomes" id="UP000598146">
    <property type="component" value="Unassembled WGS sequence"/>
</dbReference>
<comment type="catalytic activity">
    <reaction evidence="3">
        <text>Endohydrolysis of (1-&gt;4)-alpha-D-glucosidic linkages in polysaccharides containing three or more (1-&gt;4)-alpha-linked D-glucose units.</text>
        <dbReference type="EC" id="3.2.1.1"/>
    </reaction>
</comment>
<evidence type="ECO:0000256" key="3">
    <source>
        <dbReference type="RuleBase" id="RU361134"/>
    </source>
</evidence>
<keyword evidence="3" id="KW-0378">Hydrolase</keyword>
<keyword evidence="3" id="KW-0119">Carbohydrate metabolism</keyword>